<dbReference type="PANTHER" id="PTHR45138">
    <property type="entry name" value="REGULATORY COMPONENTS OF SENSORY TRANSDUCTION SYSTEM"/>
    <property type="match status" value="1"/>
</dbReference>
<dbReference type="PANTHER" id="PTHR45138:SF9">
    <property type="entry name" value="DIGUANYLATE CYCLASE DGCM-RELATED"/>
    <property type="match status" value="1"/>
</dbReference>
<dbReference type="Gene3D" id="3.30.70.270">
    <property type="match status" value="1"/>
</dbReference>
<dbReference type="Proteomes" id="UP000198728">
    <property type="component" value="Unassembled WGS sequence"/>
</dbReference>
<feature type="domain" description="Response regulatory" evidence="4">
    <location>
        <begin position="153"/>
        <end position="269"/>
    </location>
</feature>
<dbReference type="SMART" id="SM00267">
    <property type="entry name" value="GGDEF"/>
    <property type="match status" value="1"/>
</dbReference>
<dbReference type="EC" id="2.7.7.65" evidence="1"/>
<evidence type="ECO:0000313" key="7">
    <source>
        <dbReference type="Proteomes" id="UP000198728"/>
    </source>
</evidence>
<feature type="domain" description="Response regulatory" evidence="4">
    <location>
        <begin position="4"/>
        <end position="120"/>
    </location>
</feature>
<dbReference type="AlphaFoldDB" id="A0A1I1LKZ2"/>
<feature type="modified residue" description="4-aspartylphosphate" evidence="3">
    <location>
        <position position="53"/>
    </location>
</feature>
<dbReference type="STRING" id="441112.SAMN04488094_10828"/>
<dbReference type="GO" id="GO:0005886">
    <property type="term" value="C:plasma membrane"/>
    <property type="evidence" value="ECO:0007669"/>
    <property type="project" value="TreeGrafter"/>
</dbReference>
<evidence type="ECO:0000259" key="4">
    <source>
        <dbReference type="PROSITE" id="PS50110"/>
    </source>
</evidence>
<dbReference type="InterPro" id="IPR001789">
    <property type="entry name" value="Sig_transdc_resp-reg_receiver"/>
</dbReference>
<dbReference type="SMART" id="SM00448">
    <property type="entry name" value="REC"/>
    <property type="match status" value="2"/>
</dbReference>
<dbReference type="InterPro" id="IPR043128">
    <property type="entry name" value="Rev_trsase/Diguanyl_cyclase"/>
</dbReference>
<dbReference type="NCBIfam" id="TIGR00254">
    <property type="entry name" value="GGDEF"/>
    <property type="match status" value="1"/>
</dbReference>
<evidence type="ECO:0000259" key="5">
    <source>
        <dbReference type="PROSITE" id="PS50887"/>
    </source>
</evidence>
<dbReference type="CDD" id="cd01949">
    <property type="entry name" value="GGDEF"/>
    <property type="match status" value="1"/>
</dbReference>
<evidence type="ECO:0000313" key="6">
    <source>
        <dbReference type="EMBL" id="SFC70130.1"/>
    </source>
</evidence>
<dbReference type="SUPFAM" id="SSF52172">
    <property type="entry name" value="CheY-like"/>
    <property type="match status" value="2"/>
</dbReference>
<dbReference type="GO" id="GO:0000160">
    <property type="term" value="P:phosphorelay signal transduction system"/>
    <property type="evidence" value="ECO:0007669"/>
    <property type="project" value="InterPro"/>
</dbReference>
<keyword evidence="7" id="KW-1185">Reference proteome</keyword>
<evidence type="ECO:0000256" key="1">
    <source>
        <dbReference type="ARBA" id="ARBA00012528"/>
    </source>
</evidence>
<dbReference type="EMBL" id="FOLG01000008">
    <property type="protein sequence ID" value="SFC70130.1"/>
    <property type="molecule type" value="Genomic_DNA"/>
</dbReference>
<reference evidence="6 7" key="1">
    <citation type="submission" date="2016-10" db="EMBL/GenBank/DDBJ databases">
        <authorList>
            <person name="de Groot N.N."/>
        </authorList>
    </citation>
    <scope>NUCLEOTIDE SEQUENCE [LARGE SCALE GENOMIC DNA]</scope>
    <source>
        <strain evidence="6 7">DSM 19548</strain>
    </source>
</reference>
<evidence type="ECO:0000256" key="2">
    <source>
        <dbReference type="ARBA" id="ARBA00034247"/>
    </source>
</evidence>
<keyword evidence="3" id="KW-0597">Phosphoprotein</keyword>
<dbReference type="Pfam" id="PF00072">
    <property type="entry name" value="Response_reg"/>
    <property type="match status" value="1"/>
</dbReference>
<gene>
    <name evidence="6" type="ORF">SAMN04488094_10828</name>
</gene>
<dbReference type="Pfam" id="PF00990">
    <property type="entry name" value="GGDEF"/>
    <property type="match status" value="1"/>
</dbReference>
<dbReference type="InterPro" id="IPR050469">
    <property type="entry name" value="Diguanylate_Cyclase"/>
</dbReference>
<dbReference type="PROSITE" id="PS50110">
    <property type="entry name" value="RESPONSE_REGULATORY"/>
    <property type="match status" value="2"/>
</dbReference>
<dbReference type="InterPro" id="IPR011006">
    <property type="entry name" value="CheY-like_superfamily"/>
</dbReference>
<dbReference type="GO" id="GO:0043709">
    <property type="term" value="P:cell adhesion involved in single-species biofilm formation"/>
    <property type="evidence" value="ECO:0007669"/>
    <property type="project" value="TreeGrafter"/>
</dbReference>
<dbReference type="SUPFAM" id="SSF55073">
    <property type="entry name" value="Nucleotide cyclase"/>
    <property type="match status" value="1"/>
</dbReference>
<dbReference type="InterPro" id="IPR029787">
    <property type="entry name" value="Nucleotide_cyclase"/>
</dbReference>
<dbReference type="OrthoDB" id="9812260at2"/>
<dbReference type="PROSITE" id="PS50887">
    <property type="entry name" value="GGDEF"/>
    <property type="match status" value="1"/>
</dbReference>
<organism evidence="6 7">
    <name type="scientific">Tropicimonas isoalkanivorans</name>
    <dbReference type="NCBI Taxonomy" id="441112"/>
    <lineage>
        <taxon>Bacteria</taxon>
        <taxon>Pseudomonadati</taxon>
        <taxon>Pseudomonadota</taxon>
        <taxon>Alphaproteobacteria</taxon>
        <taxon>Rhodobacterales</taxon>
        <taxon>Roseobacteraceae</taxon>
        <taxon>Tropicimonas</taxon>
    </lineage>
</organism>
<dbReference type="FunFam" id="3.30.70.270:FF:000001">
    <property type="entry name" value="Diguanylate cyclase domain protein"/>
    <property type="match status" value="1"/>
</dbReference>
<sequence length="489" mass="52839">MPGRILVVDDVATNRIVLKVKLTNACYEVLQAGSGEEALRLAVAERPDLILMDMSLPDIDGLDLCRRMKADRRTADIPVIILTAQRDTPAKLAALQAGAEEFLSKPFDDMALLARVRSLLRARSIAAELALREGTCQALGFAEAAGMFLPAGRICLVAESGAEAISWKTRLQERLNDTVELRNREAALNHAEPTPDLFVVTADLGTPGGGLMLLSELRSRPESRHAAIVVLVPPTAQHHAAMALDLGASDVISMPLDMDELELRLKSMLARKRQSDRLRSKLRDGLQMAVTDPLTGLYNRRYALSHLDRICERARETERCFAAMMIDLDAFKAVNDTHGHAAGDAVLKSVADTLQANLRTVDLVARMGGEEFLVVMPDIEPDAAVSAAERLRTAIAETPVDIPPRMGHPLPAQHMQTASIGLIVNGTDPTERAVTVTALLDAADAALYEAKGSGRDRVVLGAVTAPTARPSGGLRSFEIDETPVVASWR</sequence>
<feature type="modified residue" description="4-aspartylphosphate" evidence="3">
    <location>
        <position position="203"/>
    </location>
</feature>
<dbReference type="GO" id="GO:0052621">
    <property type="term" value="F:diguanylate cyclase activity"/>
    <property type="evidence" value="ECO:0007669"/>
    <property type="project" value="UniProtKB-EC"/>
</dbReference>
<feature type="domain" description="GGDEF" evidence="5">
    <location>
        <begin position="319"/>
        <end position="463"/>
    </location>
</feature>
<dbReference type="InterPro" id="IPR000160">
    <property type="entry name" value="GGDEF_dom"/>
</dbReference>
<dbReference type="RefSeq" id="WP_093361231.1">
    <property type="nucleotide sequence ID" value="NZ_FOLG01000008.1"/>
</dbReference>
<proteinExistence type="predicted"/>
<comment type="catalytic activity">
    <reaction evidence="2">
        <text>2 GTP = 3',3'-c-di-GMP + 2 diphosphate</text>
        <dbReference type="Rhea" id="RHEA:24898"/>
        <dbReference type="ChEBI" id="CHEBI:33019"/>
        <dbReference type="ChEBI" id="CHEBI:37565"/>
        <dbReference type="ChEBI" id="CHEBI:58805"/>
        <dbReference type="EC" id="2.7.7.65"/>
    </reaction>
</comment>
<protein>
    <recommendedName>
        <fullName evidence="1">diguanylate cyclase</fullName>
        <ecNumber evidence="1">2.7.7.65</ecNumber>
    </recommendedName>
</protein>
<accession>A0A1I1LKZ2</accession>
<dbReference type="Gene3D" id="3.40.50.2300">
    <property type="match status" value="1"/>
</dbReference>
<evidence type="ECO:0000256" key="3">
    <source>
        <dbReference type="PROSITE-ProRule" id="PRU00169"/>
    </source>
</evidence>
<name>A0A1I1LKZ2_9RHOB</name>
<dbReference type="GO" id="GO:1902201">
    <property type="term" value="P:negative regulation of bacterial-type flagellum-dependent cell motility"/>
    <property type="evidence" value="ECO:0007669"/>
    <property type="project" value="TreeGrafter"/>
</dbReference>